<dbReference type="InterPro" id="IPR005153">
    <property type="entry name" value="MbtH-like_dom"/>
</dbReference>
<dbReference type="OrthoDB" id="7584480at2"/>
<evidence type="ECO:0000313" key="3">
    <source>
        <dbReference type="Proteomes" id="UP000266634"/>
    </source>
</evidence>
<proteinExistence type="predicted"/>
<dbReference type="GO" id="GO:0019290">
    <property type="term" value="P:siderophore biosynthetic process"/>
    <property type="evidence" value="ECO:0007669"/>
    <property type="project" value="TreeGrafter"/>
</dbReference>
<dbReference type="Gene3D" id="3.90.820.10">
    <property type="entry name" value="Structural Genomics, Unknown Function 30-nov-00 1gh9 Mol_id"/>
    <property type="match status" value="1"/>
</dbReference>
<organism evidence="2 3">
    <name type="scientific">Clavibacter michiganensis subsp. insidiosus</name>
    <dbReference type="NCBI Taxonomy" id="33014"/>
    <lineage>
        <taxon>Bacteria</taxon>
        <taxon>Bacillati</taxon>
        <taxon>Actinomycetota</taxon>
        <taxon>Actinomycetes</taxon>
        <taxon>Micrococcales</taxon>
        <taxon>Microbacteriaceae</taxon>
        <taxon>Clavibacter</taxon>
    </lineage>
</organism>
<evidence type="ECO:0000313" key="2">
    <source>
        <dbReference type="EMBL" id="RIJ45102.1"/>
    </source>
</evidence>
<dbReference type="PANTHER" id="PTHR38444">
    <property type="entry name" value="ENTEROBACTIN BIOSYNTHESIS PROTEIN YBDZ"/>
    <property type="match status" value="1"/>
</dbReference>
<feature type="domain" description="MbtH-like" evidence="1">
    <location>
        <begin position="1"/>
        <end position="49"/>
    </location>
</feature>
<dbReference type="InterPro" id="IPR037407">
    <property type="entry name" value="MLP_fam"/>
</dbReference>
<dbReference type="SUPFAM" id="SSF160582">
    <property type="entry name" value="MbtH-like"/>
    <property type="match status" value="1"/>
</dbReference>
<dbReference type="SMART" id="SM00923">
    <property type="entry name" value="MbtH"/>
    <property type="match status" value="1"/>
</dbReference>
<name>A0A399SRN3_9MICO</name>
<dbReference type="EMBL" id="QWEA01000002">
    <property type="protein sequence ID" value="RIJ45102.1"/>
    <property type="molecule type" value="Genomic_DNA"/>
</dbReference>
<sequence length="67" mass="7801">MSPDHQPFLVVVNEEDQHALWPAWKPLPDGWSRTGFSGVRQECVEHVDRIWTDIRPVSVRTPREPLV</sequence>
<accession>A0A399SRN3</accession>
<comment type="caution">
    <text evidence="2">The sequence shown here is derived from an EMBL/GenBank/DDBJ whole genome shotgun (WGS) entry which is preliminary data.</text>
</comment>
<dbReference type="Pfam" id="PF03621">
    <property type="entry name" value="MbtH"/>
    <property type="match status" value="1"/>
</dbReference>
<dbReference type="Proteomes" id="UP000266634">
    <property type="component" value="Unassembled WGS sequence"/>
</dbReference>
<reference evidence="2 3" key="1">
    <citation type="submission" date="2018-08" db="EMBL/GenBank/DDBJ databases">
        <title>Genome Sequence of Clavibacter michiganensis Subspecies type strains, and the Atypical Peach-Colored Strains Isolated from Tomato.</title>
        <authorList>
            <person name="Osdaghi E."/>
            <person name="Portier P."/>
            <person name="Briand M."/>
            <person name="Jacques M.-A."/>
        </authorList>
    </citation>
    <scope>NUCLEOTIDE SEQUENCE [LARGE SCALE GENOMIC DNA]</scope>
    <source>
        <strain evidence="2 3">CFBP 6488</strain>
    </source>
</reference>
<evidence type="ECO:0000259" key="1">
    <source>
        <dbReference type="SMART" id="SM00923"/>
    </source>
</evidence>
<gene>
    <name evidence="2" type="ORF">DZF93_00225</name>
</gene>
<protein>
    <submittedName>
        <fullName evidence="2">MbtH family protein</fullName>
    </submittedName>
</protein>
<dbReference type="PANTHER" id="PTHR38444:SF1">
    <property type="entry name" value="ENTEROBACTIN BIOSYNTHESIS PROTEIN YBDZ"/>
    <property type="match status" value="1"/>
</dbReference>
<dbReference type="RefSeq" id="WP_080939418.1">
    <property type="nucleotide sequence ID" value="NZ_CP011046.1"/>
</dbReference>
<dbReference type="InterPro" id="IPR038020">
    <property type="entry name" value="MbtH-like_sf"/>
</dbReference>
<dbReference type="AlphaFoldDB" id="A0A399SRN3"/>
<dbReference type="GO" id="GO:0005829">
    <property type="term" value="C:cytosol"/>
    <property type="evidence" value="ECO:0007669"/>
    <property type="project" value="TreeGrafter"/>
</dbReference>